<keyword evidence="4" id="KW-1185">Reference proteome</keyword>
<accession>A0A285J1H2</accession>
<dbReference type="RefSeq" id="WP_097146394.1">
    <property type="nucleotide sequence ID" value="NZ_OBEA01000005.1"/>
</dbReference>
<evidence type="ECO:0000313" key="3">
    <source>
        <dbReference type="Proteomes" id="UP000231655"/>
    </source>
</evidence>
<dbReference type="EMBL" id="OBEA01000005">
    <property type="protein sequence ID" value="SNY53913.1"/>
    <property type="molecule type" value="Genomic_DNA"/>
</dbReference>
<evidence type="ECO:0000313" key="1">
    <source>
        <dbReference type="EMBL" id="PJE29916.1"/>
    </source>
</evidence>
<dbReference type="EMBL" id="PGTD01000015">
    <property type="protein sequence ID" value="PJE29916.1"/>
    <property type="molecule type" value="Genomic_DNA"/>
</dbReference>
<evidence type="ECO:0000313" key="2">
    <source>
        <dbReference type="EMBL" id="SNY53913.1"/>
    </source>
</evidence>
<name>A0A285J1H2_9RHOB</name>
<evidence type="ECO:0000313" key="4">
    <source>
        <dbReference type="Proteomes" id="UP000231702"/>
    </source>
</evidence>
<sequence>MVLNIEEEIDARIAAMEAEPYASTPPGDVRREILLVNEIIHTTGMETAPRMRGLSQIELLGIATPNSQVTRGIIRFRPEGELRAPYYKDADHTIRVWLDIRHLDHVLWQLNHRKRWIWVGTWPDGFTYADLHSRP</sequence>
<dbReference type="Proteomes" id="UP000231655">
    <property type="component" value="Unassembled WGS sequence"/>
</dbReference>
<proteinExistence type="predicted"/>
<dbReference type="Proteomes" id="UP000231702">
    <property type="component" value="Unassembled WGS sequence"/>
</dbReference>
<organism evidence="2 3">
    <name type="scientific">Pseudooceanicola antarcticus</name>
    <dbReference type="NCBI Taxonomy" id="1247613"/>
    <lineage>
        <taxon>Bacteria</taxon>
        <taxon>Pseudomonadati</taxon>
        <taxon>Pseudomonadota</taxon>
        <taxon>Alphaproteobacteria</taxon>
        <taxon>Rhodobacterales</taxon>
        <taxon>Paracoccaceae</taxon>
        <taxon>Pseudooceanicola</taxon>
    </lineage>
</organism>
<protein>
    <submittedName>
        <fullName evidence="2">Uncharacterized protein</fullName>
    </submittedName>
</protein>
<gene>
    <name evidence="1" type="ORF">CVM39_08470</name>
    <name evidence="2" type="ORF">SAMN06297129_2664</name>
</gene>
<dbReference type="OrthoDB" id="7849239at2"/>
<dbReference type="AlphaFoldDB" id="A0A285J1H2"/>
<reference evidence="1 4" key="2">
    <citation type="journal article" date="2018" name="Int. J. Syst. Evol. Microbiol.">
        <title>Pseudooceanicola lipolyticus sp. nov., a marine alphaproteobacterium, reclassification of Oceanicola flagellatus as Pseudooceanicola flagellatus comb. nov. and emended description of the genus Pseudooceanicola.</title>
        <authorList>
            <person name="Huang M.-M."/>
            <person name="Guo L.-L."/>
            <person name="Wu Y.-H."/>
            <person name="Lai Q.-L."/>
            <person name="Shao Z.-Z."/>
            <person name="Wang C.-S."/>
            <person name="Wu M."/>
            <person name="Xu X.-W."/>
        </authorList>
    </citation>
    <scope>NUCLEOTIDE SEQUENCE [LARGE SCALE GENOMIC DNA]</scope>
    <source>
        <strain evidence="1 4">Ar-45</strain>
    </source>
</reference>
<reference evidence="2 3" key="1">
    <citation type="submission" date="2017-09" db="EMBL/GenBank/DDBJ databases">
        <authorList>
            <person name="Ehlers B."/>
            <person name="Leendertz F.H."/>
        </authorList>
    </citation>
    <scope>NUCLEOTIDE SEQUENCE [LARGE SCALE GENOMIC DNA]</scope>
    <source>
        <strain evidence="2 3">CGMCC 1.12662</strain>
    </source>
</reference>